<dbReference type="AlphaFoldDB" id="A0A3B3CQ88"/>
<sequence>MVCALQSSKSRCCSKHFGHVQLHSQQPARTLSSAPSEQSLSPSHFQRRGMHVVLVYVINNKSFKRHSSFKHSLHLLPSSELSPQSSAPSHTQRLGMQRWFVH</sequence>
<accession>A0A3B3CQ88</accession>
<dbReference type="PaxDb" id="30732-ENSOMEP00000019259"/>
<organism evidence="2 3">
    <name type="scientific">Oryzias melastigma</name>
    <name type="common">Marine medaka</name>
    <dbReference type="NCBI Taxonomy" id="30732"/>
    <lineage>
        <taxon>Eukaryota</taxon>
        <taxon>Metazoa</taxon>
        <taxon>Chordata</taxon>
        <taxon>Craniata</taxon>
        <taxon>Vertebrata</taxon>
        <taxon>Euteleostomi</taxon>
        <taxon>Actinopterygii</taxon>
        <taxon>Neopterygii</taxon>
        <taxon>Teleostei</taxon>
        <taxon>Neoteleostei</taxon>
        <taxon>Acanthomorphata</taxon>
        <taxon>Ovalentaria</taxon>
        <taxon>Atherinomorphae</taxon>
        <taxon>Beloniformes</taxon>
        <taxon>Adrianichthyidae</taxon>
        <taxon>Oryziinae</taxon>
        <taxon>Oryzias</taxon>
    </lineage>
</organism>
<name>A0A3B3CQ88_ORYME</name>
<evidence type="ECO:0000256" key="1">
    <source>
        <dbReference type="SAM" id="MobiDB-lite"/>
    </source>
</evidence>
<keyword evidence="3" id="KW-1185">Reference proteome</keyword>
<dbReference type="Ensembl" id="ENSOMET00000028449.1">
    <property type="protein sequence ID" value="ENSOMEP00000019259.1"/>
    <property type="gene ID" value="ENSOMEG00000021073.1"/>
</dbReference>
<evidence type="ECO:0000313" key="3">
    <source>
        <dbReference type="Proteomes" id="UP000261560"/>
    </source>
</evidence>
<feature type="region of interest" description="Disordered" evidence="1">
    <location>
        <begin position="24"/>
        <end position="44"/>
    </location>
</feature>
<dbReference type="Proteomes" id="UP000261560">
    <property type="component" value="Unplaced"/>
</dbReference>
<reference evidence="2" key="2">
    <citation type="submission" date="2025-09" db="UniProtKB">
        <authorList>
            <consortium name="Ensembl"/>
        </authorList>
    </citation>
    <scope>IDENTIFICATION</scope>
</reference>
<feature type="compositionally biased region" description="Low complexity" evidence="1">
    <location>
        <begin position="79"/>
        <end position="90"/>
    </location>
</feature>
<feature type="region of interest" description="Disordered" evidence="1">
    <location>
        <begin position="79"/>
        <end position="102"/>
    </location>
</feature>
<protein>
    <submittedName>
        <fullName evidence="2">Uncharacterized protein</fullName>
    </submittedName>
</protein>
<feature type="compositionally biased region" description="Low complexity" evidence="1">
    <location>
        <begin position="31"/>
        <end position="43"/>
    </location>
</feature>
<reference evidence="2" key="1">
    <citation type="submission" date="2025-08" db="UniProtKB">
        <authorList>
            <consortium name="Ensembl"/>
        </authorList>
    </citation>
    <scope>IDENTIFICATION</scope>
</reference>
<evidence type="ECO:0000313" key="2">
    <source>
        <dbReference type="Ensembl" id="ENSOMEP00000019259.1"/>
    </source>
</evidence>
<proteinExistence type="predicted"/>